<name>A0ABV0ZUK4_9TELE</name>
<dbReference type="EMBL" id="JAHRIP010075333">
    <property type="protein sequence ID" value="MEQ2309835.1"/>
    <property type="molecule type" value="Genomic_DNA"/>
</dbReference>
<organism evidence="2 3">
    <name type="scientific">Ameca splendens</name>
    <dbReference type="NCBI Taxonomy" id="208324"/>
    <lineage>
        <taxon>Eukaryota</taxon>
        <taxon>Metazoa</taxon>
        <taxon>Chordata</taxon>
        <taxon>Craniata</taxon>
        <taxon>Vertebrata</taxon>
        <taxon>Euteleostomi</taxon>
        <taxon>Actinopterygii</taxon>
        <taxon>Neopterygii</taxon>
        <taxon>Teleostei</taxon>
        <taxon>Neoteleostei</taxon>
        <taxon>Acanthomorphata</taxon>
        <taxon>Ovalentaria</taxon>
        <taxon>Atherinomorphae</taxon>
        <taxon>Cyprinodontiformes</taxon>
        <taxon>Goodeidae</taxon>
        <taxon>Ameca</taxon>
    </lineage>
</organism>
<keyword evidence="3" id="KW-1185">Reference proteome</keyword>
<protein>
    <submittedName>
        <fullName evidence="2">Uncharacterized protein</fullName>
    </submittedName>
</protein>
<accession>A0ABV0ZUK4</accession>
<evidence type="ECO:0000313" key="3">
    <source>
        <dbReference type="Proteomes" id="UP001469553"/>
    </source>
</evidence>
<proteinExistence type="predicted"/>
<evidence type="ECO:0000256" key="1">
    <source>
        <dbReference type="SAM" id="MobiDB-lite"/>
    </source>
</evidence>
<reference evidence="2 3" key="1">
    <citation type="submission" date="2021-06" db="EMBL/GenBank/DDBJ databases">
        <authorList>
            <person name="Palmer J.M."/>
        </authorList>
    </citation>
    <scope>NUCLEOTIDE SEQUENCE [LARGE SCALE GENOMIC DNA]</scope>
    <source>
        <strain evidence="2 3">AS_MEX2019</strain>
        <tissue evidence="2">Muscle</tissue>
    </source>
</reference>
<gene>
    <name evidence="2" type="ORF">AMECASPLE_002643</name>
</gene>
<evidence type="ECO:0000313" key="2">
    <source>
        <dbReference type="EMBL" id="MEQ2309835.1"/>
    </source>
</evidence>
<feature type="compositionally biased region" description="Basic and acidic residues" evidence="1">
    <location>
        <begin position="15"/>
        <end position="26"/>
    </location>
</feature>
<comment type="caution">
    <text evidence="2">The sequence shown here is derived from an EMBL/GenBank/DDBJ whole genome shotgun (WGS) entry which is preliminary data.</text>
</comment>
<dbReference type="Proteomes" id="UP001469553">
    <property type="component" value="Unassembled WGS sequence"/>
</dbReference>
<feature type="region of interest" description="Disordered" evidence="1">
    <location>
        <begin position="1"/>
        <end position="27"/>
    </location>
</feature>
<sequence length="80" mass="8853">MKPQRASRVIAAAPKTERERKRERADGLSQAFKADYHPEMSESDSALSNKVAWRLSVSASHVPLGAFLSEPLSLPHCHRG</sequence>